<dbReference type="SUPFAM" id="SSF57770">
    <property type="entry name" value="Methionyl-tRNA synthetase (MetRS), Zn-domain"/>
    <property type="match status" value="1"/>
</dbReference>
<dbReference type="InterPro" id="IPR023458">
    <property type="entry name" value="Met-tRNA_ligase_1"/>
</dbReference>
<accession>A0A7J3VU38</accession>
<dbReference type="InterPro" id="IPR014758">
    <property type="entry name" value="Met-tRNA_synth"/>
</dbReference>
<dbReference type="InterPro" id="IPR014729">
    <property type="entry name" value="Rossmann-like_a/b/a_fold"/>
</dbReference>
<keyword evidence="5 9" id="KW-0067">ATP-binding</keyword>
<feature type="binding site" evidence="9">
    <location>
        <position position="162"/>
    </location>
    <ligand>
        <name>Zn(2+)</name>
        <dbReference type="ChEBI" id="CHEBI:29105"/>
    </ligand>
</feature>
<feature type="short sequence motif" description="'KMSKS' region" evidence="9">
    <location>
        <begin position="339"/>
        <end position="343"/>
    </location>
</feature>
<reference evidence="12" key="1">
    <citation type="journal article" date="2020" name="mSystems">
        <title>Genome- and Community-Level Interaction Insights into Carbon Utilization and Element Cycling Functions of Hydrothermarchaeota in Hydrothermal Sediment.</title>
        <authorList>
            <person name="Zhou Z."/>
            <person name="Liu Y."/>
            <person name="Xu W."/>
            <person name="Pan J."/>
            <person name="Luo Z.H."/>
            <person name="Li M."/>
        </authorList>
    </citation>
    <scope>NUCLEOTIDE SEQUENCE [LARGE SCALE GENOMIC DNA]</scope>
    <source>
        <strain evidence="12">SpSt-1074</strain>
    </source>
</reference>
<dbReference type="CDD" id="cd07957">
    <property type="entry name" value="Anticodon_Ia_Met"/>
    <property type="match status" value="1"/>
</dbReference>
<feature type="binding site" evidence="9">
    <location>
        <position position="149"/>
    </location>
    <ligand>
        <name>Zn(2+)</name>
        <dbReference type="ChEBI" id="CHEBI:29105"/>
    </ligand>
</feature>
<keyword evidence="7 9" id="KW-0030">Aminoacyl-tRNA synthetase</keyword>
<evidence type="ECO:0000256" key="2">
    <source>
        <dbReference type="ARBA" id="ARBA00022490"/>
    </source>
</evidence>
<dbReference type="Gene3D" id="3.40.50.620">
    <property type="entry name" value="HUPs"/>
    <property type="match status" value="1"/>
</dbReference>
<dbReference type="Pfam" id="PF19303">
    <property type="entry name" value="Anticodon_3"/>
    <property type="match status" value="1"/>
</dbReference>
<dbReference type="GO" id="GO:0005524">
    <property type="term" value="F:ATP binding"/>
    <property type="evidence" value="ECO:0007669"/>
    <property type="project" value="UniProtKB-UniRule"/>
</dbReference>
<keyword evidence="9" id="KW-0479">Metal-binding</keyword>
<comment type="catalytic activity">
    <reaction evidence="8 9">
        <text>tRNA(Met) + L-methionine + ATP = L-methionyl-tRNA(Met) + AMP + diphosphate</text>
        <dbReference type="Rhea" id="RHEA:13481"/>
        <dbReference type="Rhea" id="RHEA-COMP:9667"/>
        <dbReference type="Rhea" id="RHEA-COMP:9698"/>
        <dbReference type="ChEBI" id="CHEBI:30616"/>
        <dbReference type="ChEBI" id="CHEBI:33019"/>
        <dbReference type="ChEBI" id="CHEBI:57844"/>
        <dbReference type="ChEBI" id="CHEBI:78442"/>
        <dbReference type="ChEBI" id="CHEBI:78530"/>
        <dbReference type="ChEBI" id="CHEBI:456215"/>
        <dbReference type="EC" id="6.1.1.10"/>
    </reaction>
</comment>
<protein>
    <recommendedName>
        <fullName evidence="9">Methionine--tRNA ligase</fullName>
        <ecNumber evidence="9">6.1.1.10</ecNumber>
    </recommendedName>
    <alternativeName>
        <fullName evidence="9">Methionyl-tRNA synthetase</fullName>
        <shortName evidence="9">MetRS</shortName>
    </alternativeName>
</protein>
<feature type="binding site" evidence="9">
    <location>
        <position position="342"/>
    </location>
    <ligand>
        <name>ATP</name>
        <dbReference type="ChEBI" id="CHEBI:30616"/>
    </ligand>
</feature>
<dbReference type="PANTHER" id="PTHR45765">
    <property type="entry name" value="METHIONINE--TRNA LIGASE"/>
    <property type="match status" value="1"/>
</dbReference>
<dbReference type="InterPro" id="IPR009080">
    <property type="entry name" value="tRNAsynth_Ia_anticodon-bd"/>
</dbReference>
<comment type="similarity">
    <text evidence="9">Belongs to the class-I aminoacyl-tRNA synthetase family. MetG type 1 subfamily.</text>
</comment>
<dbReference type="Pfam" id="PF09334">
    <property type="entry name" value="tRNA-synt_1g"/>
    <property type="match status" value="1"/>
</dbReference>
<evidence type="ECO:0000259" key="11">
    <source>
        <dbReference type="Pfam" id="PF19303"/>
    </source>
</evidence>
<organism evidence="12">
    <name type="scientific">Caldiarchaeum subterraneum</name>
    <dbReference type="NCBI Taxonomy" id="311458"/>
    <lineage>
        <taxon>Archaea</taxon>
        <taxon>Nitrososphaerota</taxon>
        <taxon>Candidatus Caldarchaeales</taxon>
        <taxon>Candidatus Caldarchaeaceae</taxon>
        <taxon>Candidatus Caldarchaeum</taxon>
    </lineage>
</organism>
<dbReference type="InterPro" id="IPR029038">
    <property type="entry name" value="MetRS_Zn"/>
</dbReference>
<dbReference type="AlphaFoldDB" id="A0A7J3VU38"/>
<feature type="binding site" evidence="9">
    <location>
        <position position="152"/>
    </location>
    <ligand>
        <name>Zn(2+)</name>
        <dbReference type="ChEBI" id="CHEBI:29105"/>
    </ligand>
</feature>
<keyword evidence="2 9" id="KW-0963">Cytoplasm</keyword>
<feature type="binding site" evidence="9">
    <location>
        <position position="165"/>
    </location>
    <ligand>
        <name>Zn(2+)</name>
        <dbReference type="ChEBI" id="CHEBI:29105"/>
    </ligand>
</feature>
<dbReference type="InterPro" id="IPR015413">
    <property type="entry name" value="Methionyl/Leucyl_tRNA_Synth"/>
</dbReference>
<evidence type="ECO:0000259" key="10">
    <source>
        <dbReference type="Pfam" id="PF09334"/>
    </source>
</evidence>
<dbReference type="EC" id="6.1.1.10" evidence="9"/>
<comment type="cofactor">
    <cofactor evidence="9">
        <name>Zn(2+)</name>
        <dbReference type="ChEBI" id="CHEBI:29105"/>
    </cofactor>
    <text evidence="9">Binds 1 zinc ion per subunit.</text>
</comment>
<keyword evidence="6 9" id="KW-0648">Protein biosynthesis</keyword>
<dbReference type="GO" id="GO:0046872">
    <property type="term" value="F:metal ion binding"/>
    <property type="evidence" value="ECO:0007669"/>
    <property type="project" value="UniProtKB-KW"/>
</dbReference>
<dbReference type="SUPFAM" id="SSF47323">
    <property type="entry name" value="Anticodon-binding domain of a subclass of class I aminoacyl-tRNA synthetases"/>
    <property type="match status" value="1"/>
</dbReference>
<feature type="domain" description="Methionyl/Leucyl tRNA synthetase" evidence="10">
    <location>
        <begin position="11"/>
        <end position="403"/>
    </location>
</feature>
<dbReference type="EMBL" id="DRXH01000142">
    <property type="protein sequence ID" value="HHM44462.1"/>
    <property type="molecule type" value="Genomic_DNA"/>
</dbReference>
<evidence type="ECO:0000256" key="7">
    <source>
        <dbReference type="ARBA" id="ARBA00023146"/>
    </source>
</evidence>
<evidence type="ECO:0000256" key="9">
    <source>
        <dbReference type="HAMAP-Rule" id="MF_00098"/>
    </source>
</evidence>
<keyword evidence="4 9" id="KW-0547">Nucleotide-binding</keyword>
<evidence type="ECO:0000256" key="5">
    <source>
        <dbReference type="ARBA" id="ARBA00022840"/>
    </source>
</evidence>
<dbReference type="SUPFAM" id="SSF52374">
    <property type="entry name" value="Nucleotidylyl transferase"/>
    <property type="match status" value="1"/>
</dbReference>
<dbReference type="InterPro" id="IPR033911">
    <property type="entry name" value="MetRS_core"/>
</dbReference>
<dbReference type="GO" id="GO:0017101">
    <property type="term" value="C:aminoacyl-tRNA synthetase multienzyme complex"/>
    <property type="evidence" value="ECO:0007669"/>
    <property type="project" value="TreeGrafter"/>
</dbReference>
<feature type="short sequence motif" description="'HIGH' region" evidence="9">
    <location>
        <begin position="17"/>
        <end position="27"/>
    </location>
</feature>
<dbReference type="GO" id="GO:0006431">
    <property type="term" value="P:methionyl-tRNA aminoacylation"/>
    <property type="evidence" value="ECO:0007669"/>
    <property type="project" value="UniProtKB-UniRule"/>
</dbReference>
<dbReference type="Gene3D" id="2.20.28.20">
    <property type="entry name" value="Methionyl-tRNA synthetase, Zn-domain"/>
    <property type="match status" value="1"/>
</dbReference>
<sequence length="562" mass="63717">MPRWSELGKWVVCGAWPYINTVPHLGTLIGSELSADVFARYLRLAGHEVVFVSGSDEHGTPIEVEAAKKGVDPREITDRNHALVVELFSKFSISFDNYTRTHNPVHINFCRDLFMQIYRNGYIYEQEISQLYCRNCGRFLPDRFVTGVCPSCGYQRARGDQCEACGRVLDPLDLVEPRCSICGEKPVVETSLHWFFDLPRFSDRLRSWIVSNTALPDKVRNFSLSWIREGLKPRAVTRDNLWGIPAPFPNAGNKTIYVWFEAVLGYVTATVEWAERRGTPELWKSFWLDPSTRTAYFIGKDNIPFHTVILPALLLATHQPYVLPHTVSATEYLTFEGRKFSKSQGVGIWLDQAVKMLEPDVWRYYLVKIRPEMGDSSFSYDGLQAVVNADLNDSLGNFVHRVLTFVVSFFDGVIPEPGVLADEDRAMLGVVEKMFNEVGALLREVRLRQALEAVMQLAREGNVYLNRREPWRLVKTGRQEASAVVYVAAQAVKALALLLHPFTPRTAERILDMLSEPLEGVSWLGDGPWRLASGKRVGRPTPLFEKLSDERMERIRAGQGAG</sequence>
<evidence type="ECO:0000256" key="1">
    <source>
        <dbReference type="ARBA" id="ARBA00004496"/>
    </source>
</evidence>
<dbReference type="InterPro" id="IPR041872">
    <property type="entry name" value="Anticodon_Met"/>
</dbReference>
<keyword evidence="3 9" id="KW-0436">Ligase</keyword>
<dbReference type="CDD" id="cd00814">
    <property type="entry name" value="MetRS_core"/>
    <property type="match status" value="1"/>
</dbReference>
<dbReference type="PANTHER" id="PTHR45765:SF1">
    <property type="entry name" value="METHIONINE--TRNA LIGASE, CYTOPLASMIC"/>
    <property type="match status" value="1"/>
</dbReference>
<gene>
    <name evidence="9" type="primary">metG</name>
    <name evidence="12" type="ORF">ENM31_04105</name>
</gene>
<dbReference type="HAMAP" id="MF_00098">
    <property type="entry name" value="Met_tRNA_synth_type1"/>
    <property type="match status" value="1"/>
</dbReference>
<feature type="domain" description="Methionyl-tRNA synthetase anticodon-binding" evidence="11">
    <location>
        <begin position="414"/>
        <end position="554"/>
    </location>
</feature>
<evidence type="ECO:0000313" key="12">
    <source>
        <dbReference type="EMBL" id="HHM44462.1"/>
    </source>
</evidence>
<proteinExistence type="inferred from homology"/>
<evidence type="ECO:0000256" key="4">
    <source>
        <dbReference type="ARBA" id="ARBA00022741"/>
    </source>
</evidence>
<evidence type="ECO:0000256" key="6">
    <source>
        <dbReference type="ARBA" id="ARBA00022917"/>
    </source>
</evidence>
<dbReference type="Gene3D" id="1.10.730.10">
    <property type="entry name" value="Isoleucyl-tRNA Synthetase, Domain 1"/>
    <property type="match status" value="1"/>
</dbReference>
<dbReference type="PRINTS" id="PR01041">
    <property type="entry name" value="TRNASYNTHMET"/>
</dbReference>
<name>A0A7J3VU38_CALS0</name>
<dbReference type="GO" id="GO:0004825">
    <property type="term" value="F:methionine-tRNA ligase activity"/>
    <property type="evidence" value="ECO:0007669"/>
    <property type="project" value="UniProtKB-UniRule"/>
</dbReference>
<evidence type="ECO:0000256" key="8">
    <source>
        <dbReference type="ARBA" id="ARBA00047364"/>
    </source>
</evidence>
<keyword evidence="9" id="KW-0862">Zinc</keyword>
<comment type="subcellular location">
    <subcellularLocation>
        <location evidence="1 9">Cytoplasm</location>
    </subcellularLocation>
</comment>
<comment type="function">
    <text evidence="9">Is required not only for elongation of protein synthesis but also for the initiation of all mRNA translation through initiator tRNA(fMet) aminoacylation.</text>
</comment>
<evidence type="ECO:0000256" key="3">
    <source>
        <dbReference type="ARBA" id="ARBA00022598"/>
    </source>
</evidence>
<dbReference type="NCBIfam" id="TIGR00398">
    <property type="entry name" value="metG"/>
    <property type="match status" value="1"/>
</dbReference>
<comment type="caution">
    <text evidence="12">The sequence shown here is derived from an EMBL/GenBank/DDBJ whole genome shotgun (WGS) entry which is preliminary data.</text>
</comment>
<dbReference type="GO" id="GO:0005829">
    <property type="term" value="C:cytosol"/>
    <property type="evidence" value="ECO:0007669"/>
    <property type="project" value="TreeGrafter"/>
</dbReference>
<dbReference type="FunFam" id="2.20.28.20:FF:000001">
    <property type="entry name" value="Methionine--tRNA ligase"/>
    <property type="match status" value="1"/>
</dbReference>